<evidence type="ECO:0000313" key="2">
    <source>
        <dbReference type="EMBL" id="GLR25479.1"/>
    </source>
</evidence>
<sequence>MNKLIRSALHKGLQINELIASTAVNASDWLFRKDILIQSGKTEYEVIAEESPMRVRYYPPQEHEPTASLAEGDEETRPVQQHSIPLVLVPPLGVTTETFDLMPNRSLVKYYRDAGYRVYMVDWGTPTREQAHLGLNDYCNLMMGKALQAVRAHSGTEQVTLYGWCMGGLLCLLYTGLGEDKHIQNIVTVASPIDLRDGKNVMALGATALNVTARFIRKYSEFRLDQINPSRLGLPGWMVSLGFKLTAPVASVTTYWDLITGLTDREFIEQHTTTADYLNNMRLYPGGVVRDFMVRFAIDNHMARGKVKLGESVSQLQNIKASLLVFAGETDHLVPASMAKRSLELVSSTDKTFLRAPGGHMGVILGSRAKSNVWQIADDWLQTRSALKTGKKPKSEKAA</sequence>
<name>A0ABQ5YLN0_9BURK</name>
<dbReference type="SUPFAM" id="SSF53474">
    <property type="entry name" value="alpha/beta-Hydrolases"/>
    <property type="match status" value="1"/>
</dbReference>
<protein>
    <submittedName>
        <fullName evidence="2">Polyhydroxyalkanoate synthase</fullName>
    </submittedName>
</protein>
<gene>
    <name evidence="2" type="primary">phaC1_2</name>
    <name evidence="2" type="ORF">GCM10007875_05670</name>
</gene>
<dbReference type="Pfam" id="PF00561">
    <property type="entry name" value="Abhydrolase_1"/>
    <property type="match status" value="1"/>
</dbReference>
<dbReference type="InterPro" id="IPR000073">
    <property type="entry name" value="AB_hydrolase_1"/>
</dbReference>
<accession>A0ABQ5YLN0</accession>
<evidence type="ECO:0000313" key="3">
    <source>
        <dbReference type="Proteomes" id="UP001156664"/>
    </source>
</evidence>
<proteinExistence type="predicted"/>
<dbReference type="InterPro" id="IPR051321">
    <property type="entry name" value="PHA/PHB_synthase"/>
</dbReference>
<dbReference type="InterPro" id="IPR029058">
    <property type="entry name" value="AB_hydrolase_fold"/>
</dbReference>
<feature type="domain" description="AB hydrolase-1" evidence="1">
    <location>
        <begin position="106"/>
        <end position="365"/>
    </location>
</feature>
<evidence type="ECO:0000259" key="1">
    <source>
        <dbReference type="Pfam" id="PF00561"/>
    </source>
</evidence>
<dbReference type="PANTHER" id="PTHR36837">
    <property type="entry name" value="POLY(3-HYDROXYALKANOATE) POLYMERASE SUBUNIT PHAC"/>
    <property type="match status" value="1"/>
</dbReference>
<dbReference type="RefSeq" id="WP_284279831.1">
    <property type="nucleotide sequence ID" value="NZ_BSOJ01000006.1"/>
</dbReference>
<keyword evidence="3" id="KW-1185">Reference proteome</keyword>
<dbReference type="Proteomes" id="UP001156664">
    <property type="component" value="Unassembled WGS sequence"/>
</dbReference>
<organism evidence="2 3">
    <name type="scientific">Limnobacter litoralis</name>
    <dbReference type="NCBI Taxonomy" id="481366"/>
    <lineage>
        <taxon>Bacteria</taxon>
        <taxon>Pseudomonadati</taxon>
        <taxon>Pseudomonadota</taxon>
        <taxon>Betaproteobacteria</taxon>
        <taxon>Burkholderiales</taxon>
        <taxon>Burkholderiaceae</taxon>
        <taxon>Limnobacter</taxon>
    </lineage>
</organism>
<dbReference type="PANTHER" id="PTHR36837:SF4">
    <property type="entry name" value="BLR0908 PROTEIN"/>
    <property type="match status" value="1"/>
</dbReference>
<dbReference type="Gene3D" id="3.40.50.1820">
    <property type="entry name" value="alpha/beta hydrolase"/>
    <property type="match status" value="1"/>
</dbReference>
<dbReference type="EMBL" id="BSOJ01000006">
    <property type="protein sequence ID" value="GLR25479.1"/>
    <property type="molecule type" value="Genomic_DNA"/>
</dbReference>
<reference evidence="3" key="1">
    <citation type="journal article" date="2019" name="Int. J. Syst. Evol. Microbiol.">
        <title>The Global Catalogue of Microorganisms (GCM) 10K type strain sequencing project: providing services to taxonomists for standard genome sequencing and annotation.</title>
        <authorList>
            <consortium name="The Broad Institute Genomics Platform"/>
            <consortium name="The Broad Institute Genome Sequencing Center for Infectious Disease"/>
            <person name="Wu L."/>
            <person name="Ma J."/>
        </authorList>
    </citation>
    <scope>NUCLEOTIDE SEQUENCE [LARGE SCALE GENOMIC DNA]</scope>
    <source>
        <strain evidence="3">NBRC 105857</strain>
    </source>
</reference>
<comment type="caution">
    <text evidence="2">The sequence shown here is derived from an EMBL/GenBank/DDBJ whole genome shotgun (WGS) entry which is preliminary data.</text>
</comment>